<evidence type="ECO:0000313" key="13">
    <source>
        <dbReference type="Proteomes" id="UP000004931"/>
    </source>
</evidence>
<comment type="function">
    <text evidence="10">Plays an important role in bacterial chemotaxis signal transduction pathway by accelerating the dephosphorylation of phosphorylated CheY (CheY-P).</text>
</comment>
<evidence type="ECO:0000256" key="10">
    <source>
        <dbReference type="PIRNR" id="PIRNR002884"/>
    </source>
</evidence>
<dbReference type="GO" id="GO:0006935">
    <property type="term" value="P:chemotaxis"/>
    <property type="evidence" value="ECO:0007669"/>
    <property type="project" value="UniProtKB-KW"/>
</dbReference>
<dbReference type="eggNOG" id="COG3143">
    <property type="taxonomic scope" value="Bacteria"/>
</dbReference>
<dbReference type="Pfam" id="PF04344">
    <property type="entry name" value="CheZ"/>
    <property type="match status" value="1"/>
</dbReference>
<dbReference type="Proteomes" id="UP000004931">
    <property type="component" value="Unassembled WGS sequence"/>
</dbReference>
<dbReference type="EC" id="3.1.3.-" evidence="10"/>
<evidence type="ECO:0000256" key="9">
    <source>
        <dbReference type="ARBA" id="ARBA00029599"/>
    </source>
</evidence>
<accession>A0YC78</accession>
<comment type="caution">
    <text evidence="12">The sequence shown here is derived from an EMBL/GenBank/DDBJ whole genome shotgun (WGS) entry which is preliminary data.</text>
</comment>
<feature type="site" description="Enhances dephosphorylation of CheY-P" evidence="11">
    <location>
        <position position="185"/>
    </location>
</feature>
<protein>
    <recommendedName>
        <fullName evidence="3 10">Protein phosphatase CheZ</fullName>
        <ecNumber evidence="10">3.1.3.-</ecNumber>
    </recommendedName>
    <alternativeName>
        <fullName evidence="9 10">Chemotaxis protein CheZ</fullName>
    </alternativeName>
</protein>
<evidence type="ECO:0000256" key="5">
    <source>
        <dbReference type="ARBA" id="ARBA00022500"/>
    </source>
</evidence>
<dbReference type="PANTHER" id="PTHR43693">
    <property type="entry name" value="PROTEIN PHOSPHATASE CHEZ"/>
    <property type="match status" value="1"/>
</dbReference>
<dbReference type="PIRSF" id="PIRSF002884">
    <property type="entry name" value="CheZ"/>
    <property type="match status" value="1"/>
</dbReference>
<keyword evidence="8 10" id="KW-0904">Protein phosphatase</keyword>
<comment type="similarity">
    <text evidence="2 10">Belongs to the CheZ family.</text>
</comment>
<dbReference type="STRING" id="247633.GP2143_07604"/>
<dbReference type="GO" id="GO:0004721">
    <property type="term" value="F:phosphoprotein phosphatase activity"/>
    <property type="evidence" value="ECO:0007669"/>
    <property type="project" value="UniProtKB-KW"/>
</dbReference>
<reference evidence="12 13" key="1">
    <citation type="journal article" date="2010" name="J. Bacteriol.">
        <title>Genome sequence of the oligotrophic marine Gammaproteobacterium HTCC2143, isolated from the Oregon Coast.</title>
        <authorList>
            <person name="Oh H.M."/>
            <person name="Kang I."/>
            <person name="Ferriera S."/>
            <person name="Giovannoni S.J."/>
            <person name="Cho J.C."/>
        </authorList>
    </citation>
    <scope>NUCLEOTIDE SEQUENCE [LARGE SCALE GENOMIC DNA]</scope>
    <source>
        <strain evidence="12 13">HTCC2143</strain>
    </source>
</reference>
<dbReference type="AlphaFoldDB" id="A0YC78"/>
<evidence type="ECO:0000256" key="2">
    <source>
        <dbReference type="ARBA" id="ARBA00005908"/>
    </source>
</evidence>
<sequence length="267" mass="29097">MVESDQGNPSDELWQTLTKRARALVSDLEAGDFPGALASIEKLKAERDHSIYREVGKLTRGLHEAIANFDIDIRSTGGNDETASKMTLAEDCLGYVINLTQSSADRTMDMVEESIPLASELNEGALLLRRELHTLIKGQLSPEEYLDLYQRVDRYLAVADENSAQLGGKLNTILLAQDFQDLTGQVIKKVIDLVQDVEIRLVELMRVAGKVEDLTGIVQGARAIDSVATDDDGLNLSAEGPPVNAKNREGVVSGQDDVDDLLSSLGF</sequence>
<dbReference type="GO" id="GO:0005737">
    <property type="term" value="C:cytoplasm"/>
    <property type="evidence" value="ECO:0007669"/>
    <property type="project" value="UniProtKB-SubCell"/>
</dbReference>
<evidence type="ECO:0000256" key="4">
    <source>
        <dbReference type="ARBA" id="ARBA00022490"/>
    </source>
</evidence>
<keyword evidence="5 10" id="KW-0145">Chemotaxis</keyword>
<evidence type="ECO:0000256" key="3">
    <source>
        <dbReference type="ARBA" id="ARBA00018484"/>
    </source>
</evidence>
<dbReference type="OrthoDB" id="9773007at2"/>
<evidence type="ECO:0000256" key="6">
    <source>
        <dbReference type="ARBA" id="ARBA00022779"/>
    </source>
</evidence>
<dbReference type="EMBL" id="AAVT01000003">
    <property type="protein sequence ID" value="EAW31397.1"/>
    <property type="molecule type" value="Genomic_DNA"/>
</dbReference>
<keyword evidence="6 10" id="KW-0283">Flagellar rotation</keyword>
<dbReference type="Gene3D" id="1.10.287.500">
    <property type="entry name" value="Helix hairpin bin"/>
    <property type="match status" value="1"/>
</dbReference>
<dbReference type="GO" id="GO:0050920">
    <property type="term" value="P:regulation of chemotaxis"/>
    <property type="evidence" value="ECO:0007669"/>
    <property type="project" value="InterPro"/>
</dbReference>
<evidence type="ECO:0000256" key="8">
    <source>
        <dbReference type="ARBA" id="ARBA00022912"/>
    </source>
</evidence>
<comment type="subcellular location">
    <subcellularLocation>
        <location evidence="1 10">Cytoplasm</location>
    </subcellularLocation>
</comment>
<dbReference type="SUPFAM" id="SSF75708">
    <property type="entry name" value="Chemotaxis phosphatase CheZ"/>
    <property type="match status" value="1"/>
</dbReference>
<evidence type="ECO:0000256" key="1">
    <source>
        <dbReference type="ARBA" id="ARBA00004496"/>
    </source>
</evidence>
<dbReference type="InterPro" id="IPR007439">
    <property type="entry name" value="Chemotax_Pase_CheZ"/>
</dbReference>
<keyword evidence="4 10" id="KW-0963">Cytoplasm</keyword>
<dbReference type="GO" id="GO:0009288">
    <property type="term" value="C:bacterial-type flagellum"/>
    <property type="evidence" value="ECO:0007669"/>
    <property type="project" value="InterPro"/>
</dbReference>
<keyword evidence="7 10" id="KW-0378">Hydrolase</keyword>
<evidence type="ECO:0000313" key="12">
    <source>
        <dbReference type="EMBL" id="EAW31397.1"/>
    </source>
</evidence>
<evidence type="ECO:0000256" key="7">
    <source>
        <dbReference type="ARBA" id="ARBA00022801"/>
    </source>
</evidence>
<organism evidence="12 13">
    <name type="scientific">marine gamma proteobacterium HTCC2143</name>
    <dbReference type="NCBI Taxonomy" id="247633"/>
    <lineage>
        <taxon>Bacteria</taxon>
        <taxon>Pseudomonadati</taxon>
        <taxon>Pseudomonadota</taxon>
        <taxon>Gammaproteobacteria</taxon>
        <taxon>Cellvibrionales</taxon>
        <taxon>Spongiibacteraceae</taxon>
        <taxon>BD1-7 clade</taxon>
    </lineage>
</organism>
<gene>
    <name evidence="12" type="ORF">GP2143_07604</name>
</gene>
<keyword evidence="13" id="KW-1185">Reference proteome</keyword>
<comment type="subunit">
    <text evidence="10">Homodimer.</text>
</comment>
<name>A0YC78_9GAMM</name>
<dbReference type="PANTHER" id="PTHR43693:SF1">
    <property type="entry name" value="PROTEIN PHOSPHATASE CHEZ"/>
    <property type="match status" value="1"/>
</dbReference>
<dbReference type="GO" id="GO:0097588">
    <property type="term" value="P:archaeal or bacterial-type flagellum-dependent cell motility"/>
    <property type="evidence" value="ECO:0007669"/>
    <property type="project" value="UniProtKB-KW"/>
</dbReference>
<dbReference type="InterPro" id="IPR050992">
    <property type="entry name" value="CheZ_family_phosphatases"/>
</dbReference>
<proteinExistence type="inferred from homology"/>
<evidence type="ECO:0000256" key="11">
    <source>
        <dbReference type="PIRSR" id="PIRSR002884-1"/>
    </source>
</evidence>